<name>A0A9R1XCZ7_LACSA</name>
<organism evidence="1 2">
    <name type="scientific">Lactuca sativa</name>
    <name type="common">Garden lettuce</name>
    <dbReference type="NCBI Taxonomy" id="4236"/>
    <lineage>
        <taxon>Eukaryota</taxon>
        <taxon>Viridiplantae</taxon>
        <taxon>Streptophyta</taxon>
        <taxon>Embryophyta</taxon>
        <taxon>Tracheophyta</taxon>
        <taxon>Spermatophyta</taxon>
        <taxon>Magnoliopsida</taxon>
        <taxon>eudicotyledons</taxon>
        <taxon>Gunneridae</taxon>
        <taxon>Pentapetalae</taxon>
        <taxon>asterids</taxon>
        <taxon>campanulids</taxon>
        <taxon>Asterales</taxon>
        <taxon>Asteraceae</taxon>
        <taxon>Cichorioideae</taxon>
        <taxon>Cichorieae</taxon>
        <taxon>Lactucinae</taxon>
        <taxon>Lactuca</taxon>
    </lineage>
</organism>
<gene>
    <name evidence="1" type="ORF">LSAT_V11C400221290</name>
</gene>
<proteinExistence type="predicted"/>
<reference evidence="1 2" key="1">
    <citation type="journal article" date="2017" name="Nat. Commun.">
        <title>Genome assembly with in vitro proximity ligation data and whole-genome triplication in lettuce.</title>
        <authorList>
            <person name="Reyes-Chin-Wo S."/>
            <person name="Wang Z."/>
            <person name="Yang X."/>
            <person name="Kozik A."/>
            <person name="Arikit S."/>
            <person name="Song C."/>
            <person name="Xia L."/>
            <person name="Froenicke L."/>
            <person name="Lavelle D.O."/>
            <person name="Truco M.J."/>
            <person name="Xia R."/>
            <person name="Zhu S."/>
            <person name="Xu C."/>
            <person name="Xu H."/>
            <person name="Xu X."/>
            <person name="Cox K."/>
            <person name="Korf I."/>
            <person name="Meyers B.C."/>
            <person name="Michelmore R.W."/>
        </authorList>
    </citation>
    <scope>NUCLEOTIDE SEQUENCE [LARGE SCALE GENOMIC DNA]</scope>
    <source>
        <strain evidence="2">cv. Salinas</strain>
        <tissue evidence="1">Seedlings</tissue>
    </source>
</reference>
<protein>
    <submittedName>
        <fullName evidence="1">Uncharacterized protein</fullName>
    </submittedName>
</protein>
<evidence type="ECO:0000313" key="2">
    <source>
        <dbReference type="Proteomes" id="UP000235145"/>
    </source>
</evidence>
<sequence length="93" mass="10713">MVKFITILVPHLTSRLIAPLKHPTCKARRENPNRDIFSSKTQWCCGVYVQIWRKSMLDVVTGGIRQSFPLGYTMVESSPNFLEESTSKENKRI</sequence>
<dbReference type="EMBL" id="NBSK02000004">
    <property type="protein sequence ID" value="KAJ0209770.1"/>
    <property type="molecule type" value="Genomic_DNA"/>
</dbReference>
<keyword evidence="2" id="KW-1185">Reference proteome</keyword>
<dbReference type="AlphaFoldDB" id="A0A9R1XCZ7"/>
<accession>A0A9R1XCZ7</accession>
<evidence type="ECO:0000313" key="1">
    <source>
        <dbReference type="EMBL" id="KAJ0209770.1"/>
    </source>
</evidence>
<comment type="caution">
    <text evidence="1">The sequence shown here is derived from an EMBL/GenBank/DDBJ whole genome shotgun (WGS) entry which is preliminary data.</text>
</comment>
<dbReference type="Proteomes" id="UP000235145">
    <property type="component" value="Unassembled WGS sequence"/>
</dbReference>